<dbReference type="OrthoDB" id="175904at2"/>
<evidence type="ECO:0000256" key="2">
    <source>
        <dbReference type="SAM" id="SignalP"/>
    </source>
</evidence>
<feature type="signal peptide" evidence="2">
    <location>
        <begin position="1"/>
        <end position="23"/>
    </location>
</feature>
<evidence type="ECO:0000256" key="1">
    <source>
        <dbReference type="SAM" id="MobiDB-lite"/>
    </source>
</evidence>
<dbReference type="AlphaFoldDB" id="A0A290QA08"/>
<dbReference type="EMBL" id="CP023344">
    <property type="protein sequence ID" value="ATC65525.1"/>
    <property type="molecule type" value="Genomic_DNA"/>
</dbReference>
<proteinExistence type="predicted"/>
<organism evidence="3 4">
    <name type="scientific">Nibricoccus aquaticus</name>
    <dbReference type="NCBI Taxonomy" id="2576891"/>
    <lineage>
        <taxon>Bacteria</taxon>
        <taxon>Pseudomonadati</taxon>
        <taxon>Verrucomicrobiota</taxon>
        <taxon>Opitutia</taxon>
        <taxon>Opitutales</taxon>
        <taxon>Opitutaceae</taxon>
        <taxon>Nibricoccus</taxon>
    </lineage>
</organism>
<feature type="region of interest" description="Disordered" evidence="1">
    <location>
        <begin position="243"/>
        <end position="264"/>
    </location>
</feature>
<accession>A0A290QA08</accession>
<feature type="compositionally biased region" description="Acidic residues" evidence="1">
    <location>
        <begin position="337"/>
        <end position="352"/>
    </location>
</feature>
<evidence type="ECO:0000313" key="4">
    <source>
        <dbReference type="Proteomes" id="UP000217265"/>
    </source>
</evidence>
<reference evidence="3 4" key="1">
    <citation type="submission" date="2017-09" db="EMBL/GenBank/DDBJ databases">
        <title>Complete genome sequence of Verrucomicrobial strain HZ-65, isolated from freshwater.</title>
        <authorList>
            <person name="Choi A."/>
        </authorList>
    </citation>
    <scope>NUCLEOTIDE SEQUENCE [LARGE SCALE GENOMIC DNA]</scope>
    <source>
        <strain evidence="3 4">HZ-65</strain>
    </source>
</reference>
<dbReference type="KEGG" id="vbh:CMV30_17090"/>
<protein>
    <submittedName>
        <fullName evidence="3">Uncharacterized protein</fullName>
    </submittedName>
</protein>
<sequence length="920" mass="100357">MNLPLPRWSRLPQRLLLSTVALALTTALLAQKSAPASLPATPASASSETLAPDAPVTYDADAMALILARRYVAGEGNADSRIALLDALGRMGWDVRNHPGLITHPAPAGTATGLAMRDYEIDELLWKPADQPTVRFISFAQAVAIPFEDADPEELAQDLLDTLRKSADSDNPQQRFWARFIIALGRVSPSGYDLTGLAPAPVIQPSQKQLKALEKQAKGNPFALIAAMQPQPVWDEKDPVLAASPRPERDEDDPRSTIQQRDQKRLDELSDELNALSEKIGAATDPAAQKILQDKLNKLMTEMAAISNRSATASTLQAAATMRKLTQPHSSKSNSNDESEEDDDSDSDDEDDDKKSSGPRFIAEWRDQPLSLLQVSLLTRVLSADLRLYAKRTSAPASKSRARLGSFFSPRSPSLSSTSGISGSLPFAMITLAQLAPAPAPNFGDQFSGAGGDIWATVTGAYTGAVLDHHLPDSKFSKAAGIANVIIAWYKTIMSVARQKITIEVENAPLVRTKNRTAGEKRTAKATVEIDFPKSDVLKAIRAAGNLTTIDLQLPDGGPVSGAKVVWRLVEGSYNNKYQTAKGGWEYKPELAVVQFAEGAGYTSTTNDAGEATITIEGAPQKKILPKNVRPYMRRAAIAVEVTIKVGNITQDMNDAINTAMGGPVGGGLSFLADMVLRTSFFFQKSQVFDVKDWKEPHWEGDFEITAKASGSKSNKGEKGGPPVTYKWKMERSMEGRLITPDWDEDDSQKKDPTLARYTLEVDGDSRYFKLDDSSSAKSSRIDNRYEATGPVQIQPSGQNQLAYYGRSEPSGNASLSFTGGKMILEIEPFFGAECVVGTYEKNGSRSSNRAETRFLSLLDGVYPSEFRVIEDNDGTQDYYEGTKTFDGLGNLPFVPQFDLEVVLKWRVWRNNPPPKNKTR</sequence>
<feature type="compositionally biased region" description="Basic and acidic residues" evidence="1">
    <location>
        <begin position="246"/>
        <end position="264"/>
    </location>
</feature>
<feature type="chain" id="PRO_5012583874" evidence="2">
    <location>
        <begin position="24"/>
        <end position="920"/>
    </location>
</feature>
<keyword evidence="2" id="KW-0732">Signal</keyword>
<dbReference type="Proteomes" id="UP000217265">
    <property type="component" value="Chromosome"/>
</dbReference>
<feature type="region of interest" description="Disordered" evidence="1">
    <location>
        <begin position="317"/>
        <end position="361"/>
    </location>
</feature>
<name>A0A290QA08_9BACT</name>
<gene>
    <name evidence="3" type="ORF">CMV30_17090</name>
</gene>
<keyword evidence="4" id="KW-1185">Reference proteome</keyword>
<evidence type="ECO:0000313" key="3">
    <source>
        <dbReference type="EMBL" id="ATC65525.1"/>
    </source>
</evidence>
<dbReference type="RefSeq" id="WP_096057154.1">
    <property type="nucleotide sequence ID" value="NZ_CP023344.1"/>
</dbReference>